<gene>
    <name evidence="1" type="ORF">DKT77_12345</name>
</gene>
<dbReference type="EMBL" id="QGKU01000038">
    <property type="protein sequence ID" value="PWR02333.1"/>
    <property type="molecule type" value="Genomic_DNA"/>
</dbReference>
<reference evidence="1 2" key="1">
    <citation type="submission" date="2018-05" db="EMBL/GenBank/DDBJ databases">
        <title>Rhodobacteraceae gen. nov., sp. nov. isolated from sea water.</title>
        <authorList>
            <person name="Ren Y."/>
        </authorList>
    </citation>
    <scope>NUCLEOTIDE SEQUENCE [LARGE SCALE GENOMIC DNA]</scope>
    <source>
        <strain evidence="1 2">TG-679</strain>
    </source>
</reference>
<dbReference type="OrthoDB" id="8446407at2"/>
<accession>A0A2V2LKK7</accession>
<name>A0A2V2LKK7_9RHOB</name>
<evidence type="ECO:0000313" key="2">
    <source>
        <dbReference type="Proteomes" id="UP000245680"/>
    </source>
</evidence>
<comment type="caution">
    <text evidence="1">The sequence shown here is derived from an EMBL/GenBank/DDBJ whole genome shotgun (WGS) entry which is preliminary data.</text>
</comment>
<proteinExistence type="predicted"/>
<evidence type="ECO:0000313" key="1">
    <source>
        <dbReference type="EMBL" id="PWR02333.1"/>
    </source>
</evidence>
<keyword evidence="2" id="KW-1185">Reference proteome</keyword>
<organism evidence="1 2">
    <name type="scientific">Meridianimarinicoccus roseus</name>
    <dbReference type="NCBI Taxonomy" id="2072018"/>
    <lineage>
        <taxon>Bacteria</taxon>
        <taxon>Pseudomonadati</taxon>
        <taxon>Pseudomonadota</taxon>
        <taxon>Alphaproteobacteria</taxon>
        <taxon>Rhodobacterales</taxon>
        <taxon>Paracoccaceae</taxon>
        <taxon>Meridianimarinicoccus</taxon>
    </lineage>
</organism>
<dbReference type="Proteomes" id="UP000245680">
    <property type="component" value="Unassembled WGS sequence"/>
</dbReference>
<protein>
    <submittedName>
        <fullName evidence="1">Uncharacterized protein</fullName>
    </submittedName>
</protein>
<sequence length="323" mass="35982">MLYDRIIKQGTINERGGKPDPQFALPSTVNWMRALRFLAEDEGIDFGTATAFYGKEGKRQMDVWVENTVLEQLFLGLHHLSALDQFRSGTTAADYARVGVLAWYYGIANAASAMTAAKSGAFKEDHAGTAQLWDEQIASRGLAMAPFSWRVSSLVEKTYKAEVDALRNGSTGKLQTRPVTKDDALGAAAGYLSGSAKWYAWKTEEDLKDNRAFKELGVSNFRSKDARALRDEWFKRRSMGFVHQAARYRGKANYREALFLAYGSGTETILSGYVEDMHAVLKAFLTMAGAFARRKLGKDLWSEFVADVDAKKAFTTRAGEIWT</sequence>
<dbReference type="RefSeq" id="WP_109812002.1">
    <property type="nucleotide sequence ID" value="NZ_QGKU01000038.1"/>
</dbReference>
<dbReference type="AlphaFoldDB" id="A0A2V2LKK7"/>